<evidence type="ECO:0000259" key="6">
    <source>
        <dbReference type="Pfam" id="PF04932"/>
    </source>
</evidence>
<evidence type="ECO:0000313" key="7">
    <source>
        <dbReference type="EMBL" id="QAA94722.1"/>
    </source>
</evidence>
<comment type="subcellular location">
    <subcellularLocation>
        <location evidence="1">Membrane</location>
        <topology evidence="1">Multi-pass membrane protein</topology>
    </subcellularLocation>
</comment>
<evidence type="ECO:0000256" key="2">
    <source>
        <dbReference type="ARBA" id="ARBA00022692"/>
    </source>
</evidence>
<feature type="domain" description="O-antigen ligase-related" evidence="6">
    <location>
        <begin position="192"/>
        <end position="344"/>
    </location>
</feature>
<dbReference type="InterPro" id="IPR007016">
    <property type="entry name" value="O-antigen_ligase-rel_domated"/>
</dbReference>
<feature type="transmembrane region" description="Helical" evidence="5">
    <location>
        <begin position="179"/>
        <end position="197"/>
    </location>
</feature>
<dbReference type="AlphaFoldDB" id="A0A410GEJ9"/>
<evidence type="ECO:0000313" key="8">
    <source>
        <dbReference type="Proteomes" id="UP000283474"/>
    </source>
</evidence>
<dbReference type="PANTHER" id="PTHR37422">
    <property type="entry name" value="TEICHURONIC ACID BIOSYNTHESIS PROTEIN TUAE"/>
    <property type="match status" value="1"/>
</dbReference>
<feature type="transmembrane region" description="Helical" evidence="5">
    <location>
        <begin position="113"/>
        <end position="133"/>
    </location>
</feature>
<dbReference type="OrthoDB" id="8576060at2"/>
<proteinExistence type="predicted"/>
<dbReference type="GO" id="GO:0016020">
    <property type="term" value="C:membrane"/>
    <property type="evidence" value="ECO:0007669"/>
    <property type="project" value="UniProtKB-SubCell"/>
</dbReference>
<keyword evidence="2 5" id="KW-0812">Transmembrane</keyword>
<accession>A0A410GEJ9</accession>
<keyword evidence="8" id="KW-1185">Reference proteome</keyword>
<dbReference type="Proteomes" id="UP000283474">
    <property type="component" value="Chromosome"/>
</dbReference>
<feature type="transmembrane region" description="Helical" evidence="5">
    <location>
        <begin position="145"/>
        <end position="167"/>
    </location>
</feature>
<reference evidence="7 8" key="1">
    <citation type="submission" date="2017-08" db="EMBL/GenBank/DDBJ databases">
        <authorList>
            <person name="Park S.-J."/>
            <person name="Kim H."/>
        </authorList>
    </citation>
    <scope>NUCLEOTIDE SEQUENCE [LARGE SCALE GENOMIC DNA]</scope>
    <source>
        <strain evidence="8">ye3</strain>
    </source>
</reference>
<dbReference type="KEGG" id="pus:CKA81_13370"/>
<feature type="transmembrane region" description="Helical" evidence="5">
    <location>
        <begin position="367"/>
        <end position="388"/>
    </location>
</feature>
<sequence length="416" mass="45377">MIQTTLQPSWETAVSASVFFFFALMLAVPSGYSYGAAALLLLSLVWLVQHRSLRIDAADKTLCYLQLAVFAVSLIMLLVHDNAARSLDQNSRCLLAIPILIFLRAVPPRLEALWAGLVAGAIAAACVAAWQVHWAAVTIDRATGFVTSAVPFGNMALMLGLLCVAGMPWARSQQRSHQPYWIAALLLGATAGAYASVASGSRGGWLALAPVALILMAAFVTRRNAARCTLGIAALAAVLAVMWTMPDSTVRQRYDEAVVEISSYVQENDSRSSIGGRLEMWRAAAASIPERPLLGYSRAEYPQHLQVLIEQDRVAPYAAELVNTHNNYLEVWLFEGLPGLLALLALYGFPLWFFCQRLRSEDRTVQSLAVAGAVLQVGFFTFGLTHVILGRNSGVVFFTVTLVILWAGLRKREAYF</sequence>
<keyword evidence="4 5" id="KW-0472">Membrane</keyword>
<protein>
    <recommendedName>
        <fullName evidence="6">O-antigen ligase-related domain-containing protein</fullName>
    </recommendedName>
</protein>
<dbReference type="Pfam" id="PF04932">
    <property type="entry name" value="Wzy_C"/>
    <property type="match status" value="1"/>
</dbReference>
<evidence type="ECO:0000256" key="3">
    <source>
        <dbReference type="ARBA" id="ARBA00022989"/>
    </source>
</evidence>
<evidence type="ECO:0000256" key="1">
    <source>
        <dbReference type="ARBA" id="ARBA00004141"/>
    </source>
</evidence>
<feature type="transmembrane region" description="Helical" evidence="5">
    <location>
        <begin position="394"/>
        <end position="409"/>
    </location>
</feature>
<dbReference type="PANTHER" id="PTHR37422:SF17">
    <property type="entry name" value="O-ANTIGEN LIGASE"/>
    <property type="match status" value="1"/>
</dbReference>
<dbReference type="InterPro" id="IPR051533">
    <property type="entry name" value="WaaL-like"/>
</dbReference>
<evidence type="ECO:0000256" key="5">
    <source>
        <dbReference type="SAM" id="Phobius"/>
    </source>
</evidence>
<evidence type="ECO:0000256" key="4">
    <source>
        <dbReference type="ARBA" id="ARBA00023136"/>
    </source>
</evidence>
<dbReference type="RefSeq" id="WP_128355719.1">
    <property type="nucleotide sequence ID" value="NZ_CP022987.1"/>
</dbReference>
<keyword evidence="3 5" id="KW-1133">Transmembrane helix</keyword>
<organism evidence="7 8">
    <name type="scientific">Pollutimonas thiosulfatoxidans</name>
    <dbReference type="NCBI Taxonomy" id="2028345"/>
    <lineage>
        <taxon>Bacteria</taxon>
        <taxon>Pseudomonadati</taxon>
        <taxon>Pseudomonadota</taxon>
        <taxon>Betaproteobacteria</taxon>
        <taxon>Burkholderiales</taxon>
        <taxon>Alcaligenaceae</taxon>
        <taxon>Pollutimonas</taxon>
    </lineage>
</organism>
<name>A0A410GEJ9_9BURK</name>
<feature type="transmembrane region" description="Helical" evidence="5">
    <location>
        <begin position="228"/>
        <end position="245"/>
    </location>
</feature>
<feature type="transmembrane region" description="Helical" evidence="5">
    <location>
        <begin position="203"/>
        <end position="221"/>
    </location>
</feature>
<gene>
    <name evidence="7" type="ORF">CKA81_13370</name>
</gene>
<feature type="transmembrane region" description="Helical" evidence="5">
    <location>
        <begin position="20"/>
        <end position="49"/>
    </location>
</feature>
<feature type="transmembrane region" description="Helical" evidence="5">
    <location>
        <begin position="331"/>
        <end position="355"/>
    </location>
</feature>
<dbReference type="EMBL" id="CP022987">
    <property type="protein sequence ID" value="QAA94722.1"/>
    <property type="molecule type" value="Genomic_DNA"/>
</dbReference>
<feature type="transmembrane region" description="Helical" evidence="5">
    <location>
        <begin position="61"/>
        <end position="83"/>
    </location>
</feature>